<dbReference type="Pfam" id="PF01850">
    <property type="entry name" value="PIN"/>
    <property type="match status" value="1"/>
</dbReference>
<comment type="caution">
    <text evidence="2">The sequence shown here is derived from an EMBL/GenBank/DDBJ whole genome shotgun (WGS) entry which is preliminary data.</text>
</comment>
<protein>
    <submittedName>
        <fullName evidence="2">PIN domain-containing protein</fullName>
    </submittedName>
</protein>
<dbReference type="PANTHER" id="PTHR38826">
    <property type="entry name" value="RIBONUCLEASE VAPC13"/>
    <property type="match status" value="1"/>
</dbReference>
<dbReference type="EMBL" id="DTFI01000120">
    <property type="protein sequence ID" value="HGI43769.1"/>
    <property type="molecule type" value="Genomic_DNA"/>
</dbReference>
<evidence type="ECO:0000259" key="1">
    <source>
        <dbReference type="Pfam" id="PF01850"/>
    </source>
</evidence>
<dbReference type="PANTHER" id="PTHR38826:SF5">
    <property type="entry name" value="RIBONUCLEASE VAPC13"/>
    <property type="match status" value="1"/>
</dbReference>
<sequence>MYLVDTNIFLEVMLSRRRKEECKQFLRLLRDGRTSGAVTDFSVHSIMVLLDSLGRRQALRTFLASLAGYRGLHIHFTTLADEIRAVDLAEKHHLDIDDAIQYAVAISTRAQAIVSFDRDFDGLEIPRLEPRDVVEHLSKRGAQQ</sequence>
<dbReference type="CDD" id="cd09854">
    <property type="entry name" value="PIN_VapC-like"/>
    <property type="match status" value="1"/>
</dbReference>
<feature type="domain" description="PIN" evidence="1">
    <location>
        <begin position="2"/>
        <end position="121"/>
    </location>
</feature>
<dbReference type="Gene3D" id="3.40.50.1010">
    <property type="entry name" value="5'-nuclease"/>
    <property type="match status" value="1"/>
</dbReference>
<gene>
    <name evidence="2" type="ORF">ENV17_05240</name>
</gene>
<accession>A0A7C4FET6</accession>
<reference evidence="2" key="1">
    <citation type="journal article" date="2020" name="mSystems">
        <title>Genome- and Community-Level Interaction Insights into Carbon Utilization and Element Cycling Functions of Hydrothermarchaeota in Hydrothermal Sediment.</title>
        <authorList>
            <person name="Zhou Z."/>
            <person name="Liu Y."/>
            <person name="Xu W."/>
            <person name="Pan J."/>
            <person name="Luo Z.H."/>
            <person name="Li M."/>
        </authorList>
    </citation>
    <scope>NUCLEOTIDE SEQUENCE [LARGE SCALE GENOMIC DNA]</scope>
    <source>
        <strain evidence="2">SpSt-735</strain>
    </source>
</reference>
<dbReference type="InterPro" id="IPR002716">
    <property type="entry name" value="PIN_dom"/>
</dbReference>
<dbReference type="InterPro" id="IPR029060">
    <property type="entry name" value="PIN-like_dom_sf"/>
</dbReference>
<dbReference type="InterPro" id="IPR052106">
    <property type="entry name" value="PINc/VapC_TA"/>
</dbReference>
<dbReference type="AlphaFoldDB" id="A0A7C4FET6"/>
<organism evidence="2">
    <name type="scientific">Thermofilum pendens</name>
    <dbReference type="NCBI Taxonomy" id="2269"/>
    <lineage>
        <taxon>Archaea</taxon>
        <taxon>Thermoproteota</taxon>
        <taxon>Thermoprotei</taxon>
        <taxon>Thermofilales</taxon>
        <taxon>Thermofilaceae</taxon>
        <taxon>Thermofilum</taxon>
    </lineage>
</organism>
<proteinExistence type="predicted"/>
<dbReference type="SUPFAM" id="SSF88723">
    <property type="entry name" value="PIN domain-like"/>
    <property type="match status" value="1"/>
</dbReference>
<evidence type="ECO:0000313" key="2">
    <source>
        <dbReference type="EMBL" id="HGI43769.1"/>
    </source>
</evidence>
<name>A0A7C4FET6_THEPE</name>